<evidence type="ECO:0000313" key="1">
    <source>
        <dbReference type="EMBL" id="ETJ33682.1"/>
    </source>
</evidence>
<feature type="non-terminal residue" evidence="1">
    <location>
        <position position="87"/>
    </location>
</feature>
<reference evidence="1" key="1">
    <citation type="submission" date="2013-12" db="EMBL/GenBank/DDBJ databases">
        <title>A Varibaculum cambriense genome reconstructed from a premature infant gut community with otherwise low bacterial novelty that shifts toward anaerobic metabolism during the third week of life.</title>
        <authorList>
            <person name="Brown C.T."/>
            <person name="Sharon I."/>
            <person name="Thomas B.C."/>
            <person name="Castelle C.J."/>
            <person name="Morowitz M.J."/>
            <person name="Banfield J.F."/>
        </authorList>
    </citation>
    <scope>NUCLEOTIDE SEQUENCE</scope>
</reference>
<protein>
    <submittedName>
        <fullName evidence="1">Uncharacterized protein</fullName>
    </submittedName>
</protein>
<feature type="non-terminal residue" evidence="1">
    <location>
        <position position="1"/>
    </location>
</feature>
<comment type="caution">
    <text evidence="1">The sequence shown here is derived from an EMBL/GenBank/DDBJ whole genome shotgun (WGS) entry which is preliminary data.</text>
</comment>
<proteinExistence type="predicted"/>
<gene>
    <name evidence="1" type="ORF">Q604_UNBC11871G0001</name>
</gene>
<dbReference type="AlphaFoldDB" id="W1XTX1"/>
<name>W1XTX1_9ZZZZ</name>
<sequence>VYDATKYRLEILQNYTNSASKNVNQKTLKDATNPEKVIEFDVLQPKSPKNHELLELFQIDEYQKFEIDFPNILGWANYIYRHDKTTT</sequence>
<organism evidence="1">
    <name type="scientific">human gut metagenome</name>
    <dbReference type="NCBI Taxonomy" id="408170"/>
    <lineage>
        <taxon>unclassified sequences</taxon>
        <taxon>metagenomes</taxon>
        <taxon>organismal metagenomes</taxon>
    </lineage>
</organism>
<dbReference type="EMBL" id="AZMM01011871">
    <property type="protein sequence ID" value="ETJ33682.1"/>
    <property type="molecule type" value="Genomic_DNA"/>
</dbReference>
<accession>W1XTX1</accession>